<feature type="transmembrane region" description="Helical" evidence="1">
    <location>
        <begin position="22"/>
        <end position="42"/>
    </location>
</feature>
<feature type="transmembrane region" description="Helical" evidence="1">
    <location>
        <begin position="91"/>
        <end position="117"/>
    </location>
</feature>
<feature type="transmembrane region" description="Helical" evidence="1">
    <location>
        <begin position="124"/>
        <end position="144"/>
    </location>
</feature>
<dbReference type="RefSeq" id="WP_036619933.1">
    <property type="nucleotide sequence ID" value="NZ_BGML01000011.1"/>
</dbReference>
<feature type="transmembrane region" description="Helical" evidence="1">
    <location>
        <begin position="190"/>
        <end position="210"/>
    </location>
</feature>
<dbReference type="Proteomes" id="UP000442469">
    <property type="component" value="Unassembled WGS sequence"/>
</dbReference>
<accession>A0A091A256</accession>
<keyword evidence="1" id="KW-0472">Membrane</keyword>
<sequence length="214" mass="23052">MEKTSAWQTYSFIARSNLKRNVLPHLLLALLVPALAPALFGISYLDAAAAAIRLERFIALIGIVLLVPIFAPEQDKDIRDLTETKPVSQTGILLVRLSTAVLLMLGIIAGFACAMALSGSEFPLVRYVAGTFCGALFLGALGLFAYGISYVPVIGYMIPLIFYALNTAGDKYAGKLYLFSMSQGSFGEKYALFGAAALLLAATCFIRAAIRRLR</sequence>
<dbReference type="HOGENOM" id="CLU_097878_1_0_9"/>
<reference evidence="3 5" key="2">
    <citation type="submission" date="2019-11" db="EMBL/GenBank/DDBJ databases">
        <title>Draft genome sequences of five Paenibacillus species of dairy origin.</title>
        <authorList>
            <person name="Olajide A.M."/>
            <person name="Chen S."/>
            <person name="Lapointe G."/>
        </authorList>
    </citation>
    <scope>NUCLEOTIDE SEQUENCE [LARGE SCALE GENOMIC DNA]</scope>
    <source>
        <strain evidence="3 5">3CT49</strain>
    </source>
</reference>
<dbReference type="Proteomes" id="UP000029278">
    <property type="component" value="Unassembled WGS sequence"/>
</dbReference>
<dbReference type="EMBL" id="WNZZ01000003">
    <property type="protein sequence ID" value="MUG21900.1"/>
    <property type="molecule type" value="Genomic_DNA"/>
</dbReference>
<evidence type="ECO:0000256" key="1">
    <source>
        <dbReference type="SAM" id="Phobius"/>
    </source>
</evidence>
<feature type="transmembrane region" description="Helical" evidence="1">
    <location>
        <begin position="54"/>
        <end position="71"/>
    </location>
</feature>
<organism evidence="2 4">
    <name type="scientific">Paenibacillus macerans</name>
    <name type="common">Bacillus macerans</name>
    <dbReference type="NCBI Taxonomy" id="44252"/>
    <lineage>
        <taxon>Bacteria</taxon>
        <taxon>Bacillati</taxon>
        <taxon>Bacillota</taxon>
        <taxon>Bacilli</taxon>
        <taxon>Bacillales</taxon>
        <taxon>Paenibacillaceae</taxon>
        <taxon>Paenibacillus</taxon>
    </lineage>
</organism>
<feature type="transmembrane region" description="Helical" evidence="1">
    <location>
        <begin position="150"/>
        <end position="169"/>
    </location>
</feature>
<gene>
    <name evidence="2" type="ORF">DJ90_874</name>
    <name evidence="3" type="ORF">GNQ08_05590</name>
</gene>
<evidence type="ECO:0000313" key="5">
    <source>
        <dbReference type="Proteomes" id="UP000442469"/>
    </source>
</evidence>
<dbReference type="GeneID" id="77011625"/>
<dbReference type="AlphaFoldDB" id="A0A091A256"/>
<keyword evidence="1" id="KW-0812">Transmembrane</keyword>
<name>A0A091A256_PAEMA</name>
<dbReference type="PATRIC" id="fig|44252.3.peg.1330"/>
<keyword evidence="1" id="KW-1133">Transmembrane helix</keyword>
<proteinExistence type="predicted"/>
<keyword evidence="4" id="KW-1185">Reference proteome</keyword>
<evidence type="ECO:0000313" key="4">
    <source>
        <dbReference type="Proteomes" id="UP000029278"/>
    </source>
</evidence>
<evidence type="ECO:0000313" key="2">
    <source>
        <dbReference type="EMBL" id="KFN10396.1"/>
    </source>
</evidence>
<dbReference type="STRING" id="44252.DJ90_874"/>
<comment type="caution">
    <text evidence="2">The sequence shown here is derived from an EMBL/GenBank/DDBJ whole genome shotgun (WGS) entry which is preliminary data.</text>
</comment>
<protein>
    <submittedName>
        <fullName evidence="2">Putative membrane protein</fullName>
    </submittedName>
</protein>
<reference evidence="2 4" key="1">
    <citation type="submission" date="2014-04" db="EMBL/GenBank/DDBJ databases">
        <authorList>
            <person name="Bishop-Lilly K.A."/>
            <person name="Broomall S.M."/>
            <person name="Chain P.S."/>
            <person name="Chertkov O."/>
            <person name="Coyne S.R."/>
            <person name="Daligault H.E."/>
            <person name="Davenport K.W."/>
            <person name="Erkkila T."/>
            <person name="Frey K.G."/>
            <person name="Gibbons H.S."/>
            <person name="Gu W."/>
            <person name="Jaissle J."/>
            <person name="Johnson S.L."/>
            <person name="Koroleva G.I."/>
            <person name="Ladner J.T."/>
            <person name="Lo C.-C."/>
            <person name="Minogue T.D."/>
            <person name="Munk C."/>
            <person name="Palacios G.F."/>
            <person name="Redden C.L."/>
            <person name="Rosenzweig C.N."/>
            <person name="Scholz M.B."/>
            <person name="Teshima H."/>
            <person name="Xu Y."/>
        </authorList>
    </citation>
    <scope>NUCLEOTIDE SEQUENCE [LARGE SCALE GENOMIC DNA]</scope>
    <source>
        <strain evidence="2 4">8244</strain>
    </source>
</reference>
<dbReference type="OrthoDB" id="1749390at2"/>
<dbReference type="EMBL" id="JMQA01000018">
    <property type="protein sequence ID" value="KFN10396.1"/>
    <property type="molecule type" value="Genomic_DNA"/>
</dbReference>
<evidence type="ECO:0000313" key="3">
    <source>
        <dbReference type="EMBL" id="MUG21900.1"/>
    </source>
</evidence>